<dbReference type="GO" id="GO:0000160">
    <property type="term" value="P:phosphorelay signal transduction system"/>
    <property type="evidence" value="ECO:0007669"/>
    <property type="project" value="InterPro"/>
</dbReference>
<organism evidence="4 5">
    <name type="scientific">Candidatus Thermoflexus japonica</name>
    <dbReference type="NCBI Taxonomy" id="2035417"/>
    <lineage>
        <taxon>Bacteria</taxon>
        <taxon>Bacillati</taxon>
        <taxon>Chloroflexota</taxon>
        <taxon>Thermoflexia</taxon>
        <taxon>Thermoflexales</taxon>
        <taxon>Thermoflexaceae</taxon>
        <taxon>Thermoflexus</taxon>
    </lineage>
</organism>
<protein>
    <submittedName>
        <fullName evidence="4">Polar-differentiation response regulator DivK</fullName>
    </submittedName>
</protein>
<dbReference type="InterPro" id="IPR011006">
    <property type="entry name" value="CheY-like_superfamily"/>
</dbReference>
<evidence type="ECO:0000313" key="5">
    <source>
        <dbReference type="Proteomes" id="UP000236642"/>
    </source>
</evidence>
<evidence type="ECO:0000313" key="4">
    <source>
        <dbReference type="EMBL" id="GBD08292.1"/>
    </source>
</evidence>
<dbReference type="Proteomes" id="UP000236642">
    <property type="component" value="Unassembled WGS sequence"/>
</dbReference>
<keyword evidence="1 2" id="KW-0597">Phosphoprotein</keyword>
<comment type="caution">
    <text evidence="4">The sequence shown here is derived from an EMBL/GenBank/DDBJ whole genome shotgun (WGS) entry which is preliminary data.</text>
</comment>
<reference evidence="5" key="1">
    <citation type="submission" date="2017-09" db="EMBL/GenBank/DDBJ databases">
        <title>Metaegenomics of thermophilic ammonia-oxidizing enrichment culture.</title>
        <authorList>
            <person name="Kato S."/>
            <person name="Suzuki K."/>
        </authorList>
    </citation>
    <scope>NUCLEOTIDE SEQUENCE [LARGE SCALE GENOMIC DNA]</scope>
</reference>
<dbReference type="EMBL" id="BEHY01000007">
    <property type="protein sequence ID" value="GBD08292.1"/>
    <property type="molecule type" value="Genomic_DNA"/>
</dbReference>
<accession>A0A2H5Y4G4</accession>
<proteinExistence type="predicted"/>
<dbReference type="PANTHER" id="PTHR44591:SF23">
    <property type="entry name" value="CHEY SUBFAMILY"/>
    <property type="match status" value="1"/>
</dbReference>
<dbReference type="SUPFAM" id="SSF52172">
    <property type="entry name" value="CheY-like"/>
    <property type="match status" value="1"/>
</dbReference>
<sequence>MAGEPLPPPVDPREATILVVEDNLQNFVLIARLLGYLGVRDIQWKASGWQVLEFAGQLPRIDLILLDIHLPYEDGYEVLRQIRADPRFRGTRVVAVSAEATEDNMRRAREAGFDGFIGKPIDPDAFPDQIRRILAGEGVWTLG</sequence>
<dbReference type="InterPro" id="IPR050595">
    <property type="entry name" value="Bact_response_regulator"/>
</dbReference>
<feature type="domain" description="Response regulatory" evidence="3">
    <location>
        <begin position="16"/>
        <end position="134"/>
    </location>
</feature>
<evidence type="ECO:0000256" key="2">
    <source>
        <dbReference type="PROSITE-ProRule" id="PRU00169"/>
    </source>
</evidence>
<dbReference type="Pfam" id="PF00072">
    <property type="entry name" value="Response_reg"/>
    <property type="match status" value="1"/>
</dbReference>
<dbReference type="PROSITE" id="PS50110">
    <property type="entry name" value="RESPONSE_REGULATORY"/>
    <property type="match status" value="1"/>
</dbReference>
<name>A0A2H5Y4G4_9CHLR</name>
<gene>
    <name evidence="4" type="primary">divK_3</name>
    <name evidence="4" type="ORF">HRbin22_00526</name>
</gene>
<evidence type="ECO:0000256" key="1">
    <source>
        <dbReference type="ARBA" id="ARBA00022553"/>
    </source>
</evidence>
<feature type="modified residue" description="4-aspartylphosphate" evidence="2">
    <location>
        <position position="67"/>
    </location>
</feature>
<dbReference type="AlphaFoldDB" id="A0A2H5Y4G4"/>
<dbReference type="Gene3D" id="3.40.50.2300">
    <property type="match status" value="1"/>
</dbReference>
<dbReference type="SMART" id="SM00448">
    <property type="entry name" value="REC"/>
    <property type="match status" value="1"/>
</dbReference>
<dbReference type="PANTHER" id="PTHR44591">
    <property type="entry name" value="STRESS RESPONSE REGULATOR PROTEIN 1"/>
    <property type="match status" value="1"/>
</dbReference>
<dbReference type="InterPro" id="IPR001789">
    <property type="entry name" value="Sig_transdc_resp-reg_receiver"/>
</dbReference>
<evidence type="ECO:0000259" key="3">
    <source>
        <dbReference type="PROSITE" id="PS50110"/>
    </source>
</evidence>